<dbReference type="Gene3D" id="3.40.50.2300">
    <property type="match status" value="2"/>
</dbReference>
<dbReference type="InterPro" id="IPR028081">
    <property type="entry name" value="Leu-bd"/>
</dbReference>
<evidence type="ECO:0000256" key="2">
    <source>
        <dbReference type="ARBA" id="ARBA00022729"/>
    </source>
</evidence>
<keyword evidence="2" id="KW-0732">Signal</keyword>
<feature type="domain" description="Leucine-binding protein" evidence="4">
    <location>
        <begin position="89"/>
        <end position="414"/>
    </location>
</feature>
<dbReference type="CDD" id="cd06339">
    <property type="entry name" value="PBP1_YraM_LppC_lipoprotein-like"/>
    <property type="match status" value="1"/>
</dbReference>
<dbReference type="Proteomes" id="UP001429580">
    <property type="component" value="Unassembled WGS sequence"/>
</dbReference>
<evidence type="ECO:0000313" key="5">
    <source>
        <dbReference type="EMBL" id="NIJ56327.1"/>
    </source>
</evidence>
<dbReference type="SUPFAM" id="SSF53822">
    <property type="entry name" value="Periplasmic binding protein-like I"/>
    <property type="match status" value="1"/>
</dbReference>
<dbReference type="PANTHER" id="PTHR30483:SF6">
    <property type="entry name" value="PERIPLASMIC BINDING PROTEIN OF ABC TRANSPORTER FOR NATURAL AMINO ACIDS"/>
    <property type="match status" value="1"/>
</dbReference>
<reference evidence="5 6" key="1">
    <citation type="submission" date="2020-03" db="EMBL/GenBank/DDBJ databases">
        <title>Genomic Encyclopedia of Type Strains, Phase IV (KMG-IV): sequencing the most valuable type-strain genomes for metagenomic binning, comparative biology and taxonomic classification.</title>
        <authorList>
            <person name="Goeker M."/>
        </authorList>
    </citation>
    <scope>NUCLEOTIDE SEQUENCE [LARGE SCALE GENOMIC DNA]</scope>
    <source>
        <strain evidence="5 6">DSM 103870</strain>
    </source>
</reference>
<comment type="caution">
    <text evidence="5">The sequence shown here is derived from an EMBL/GenBank/DDBJ whole genome shotgun (WGS) entry which is preliminary data.</text>
</comment>
<name>A0ABX0UTP1_9HYPH</name>
<gene>
    <name evidence="5" type="ORF">FHS82_000140</name>
</gene>
<protein>
    <submittedName>
        <fullName evidence="5">ABC-type branched-subunit amino acid transport system substrate-binding protein</fullName>
    </submittedName>
</protein>
<accession>A0ABX0UTP1</accession>
<organism evidence="5 6">
    <name type="scientific">Pseudochelatococcus lubricantis</name>
    <dbReference type="NCBI Taxonomy" id="1538102"/>
    <lineage>
        <taxon>Bacteria</taxon>
        <taxon>Pseudomonadati</taxon>
        <taxon>Pseudomonadota</taxon>
        <taxon>Alphaproteobacteria</taxon>
        <taxon>Hyphomicrobiales</taxon>
        <taxon>Chelatococcaceae</taxon>
        <taxon>Pseudochelatococcus</taxon>
    </lineage>
</organism>
<proteinExistence type="inferred from homology"/>
<evidence type="ECO:0000313" key="6">
    <source>
        <dbReference type="Proteomes" id="UP001429580"/>
    </source>
</evidence>
<keyword evidence="3" id="KW-0813">Transport</keyword>
<evidence type="ECO:0000256" key="3">
    <source>
        <dbReference type="ARBA" id="ARBA00022970"/>
    </source>
</evidence>
<dbReference type="EMBL" id="JAASQI010000001">
    <property type="protein sequence ID" value="NIJ56327.1"/>
    <property type="molecule type" value="Genomic_DNA"/>
</dbReference>
<keyword evidence="6" id="KW-1185">Reference proteome</keyword>
<dbReference type="InterPro" id="IPR051010">
    <property type="entry name" value="BCAA_transport"/>
</dbReference>
<dbReference type="RefSeq" id="WP_246224953.1">
    <property type="nucleotide sequence ID" value="NZ_JAASQI010000001.1"/>
</dbReference>
<dbReference type="Pfam" id="PF13458">
    <property type="entry name" value="Peripla_BP_6"/>
    <property type="match status" value="1"/>
</dbReference>
<dbReference type="PANTHER" id="PTHR30483">
    <property type="entry name" value="LEUCINE-SPECIFIC-BINDING PROTEIN"/>
    <property type="match status" value="1"/>
</dbReference>
<keyword evidence="3" id="KW-0029">Amino-acid transport</keyword>
<comment type="similarity">
    <text evidence="1">Belongs to the leucine-binding protein family.</text>
</comment>
<evidence type="ECO:0000256" key="1">
    <source>
        <dbReference type="ARBA" id="ARBA00010062"/>
    </source>
</evidence>
<evidence type="ECO:0000259" key="4">
    <source>
        <dbReference type="Pfam" id="PF13458"/>
    </source>
</evidence>
<sequence>MPRARESAVFRAVNRNLPSSVSRPGASGPQSSAPASGMRAAGFRGLAAAVLASLFLAGCSGSGGFFGLGGSEGGGGTEAAPASTIGTGSVKVALVLPLSAQGGAGATAQSLRNAAELAISEFNEPDIQLLVRDDRGTEAGARDATRAAIDQGAELVLGPLFSASTRAAGAVARPHNRPVISFSTDSSVAQPGVYLLSFLPETEVDRIIRFASQRGRKSFAALVPDNAYGKVVQAAFQTTVASTGGRVVAIETYAADRSNLQQAVQRIAAHAGQIDALFLPDNADTLPSAAQYLRTAGVDTGRVKLLGTSLWNDPRALAAPGLQGGWFAAPDSAGFNAFSQRYRAKFGAEPARIASLAYDAVSLAAALVRTQGSQRFSTTVLTNRAGFAGADGVFRFNANGTNDRALAVLEVRQNAAVTVSAAPRELR</sequence>
<dbReference type="InterPro" id="IPR028082">
    <property type="entry name" value="Peripla_BP_I"/>
</dbReference>